<protein>
    <submittedName>
        <fullName evidence="1">Uncharacterized protein</fullName>
    </submittedName>
</protein>
<gene>
    <name evidence="1" type="ORF">M9Y10_024855</name>
</gene>
<dbReference type="EMBL" id="JAPFFF010000034">
    <property type="protein sequence ID" value="KAK8843783.1"/>
    <property type="molecule type" value="Genomic_DNA"/>
</dbReference>
<evidence type="ECO:0000313" key="1">
    <source>
        <dbReference type="EMBL" id="KAK8843783.1"/>
    </source>
</evidence>
<reference evidence="1 2" key="1">
    <citation type="submission" date="2024-04" db="EMBL/GenBank/DDBJ databases">
        <title>Tritrichomonas musculus Genome.</title>
        <authorList>
            <person name="Alves-Ferreira E."/>
            <person name="Grigg M."/>
            <person name="Lorenzi H."/>
            <person name="Galac M."/>
        </authorList>
    </citation>
    <scope>NUCLEOTIDE SEQUENCE [LARGE SCALE GENOMIC DNA]</scope>
    <source>
        <strain evidence="1 2">EAF2021</strain>
    </source>
</reference>
<name>A0ABR2HDQ7_9EUKA</name>
<comment type="caution">
    <text evidence="1">The sequence shown here is derived from an EMBL/GenBank/DDBJ whole genome shotgun (WGS) entry which is preliminary data.</text>
</comment>
<organism evidence="1 2">
    <name type="scientific">Tritrichomonas musculus</name>
    <dbReference type="NCBI Taxonomy" id="1915356"/>
    <lineage>
        <taxon>Eukaryota</taxon>
        <taxon>Metamonada</taxon>
        <taxon>Parabasalia</taxon>
        <taxon>Tritrichomonadida</taxon>
        <taxon>Tritrichomonadidae</taxon>
        <taxon>Tritrichomonas</taxon>
    </lineage>
</organism>
<dbReference type="Proteomes" id="UP001470230">
    <property type="component" value="Unassembled WGS sequence"/>
</dbReference>
<proteinExistence type="predicted"/>
<accession>A0ABR2HDQ7</accession>
<keyword evidence="2" id="KW-1185">Reference proteome</keyword>
<evidence type="ECO:0000313" key="2">
    <source>
        <dbReference type="Proteomes" id="UP001470230"/>
    </source>
</evidence>
<sequence>MEFLKENLQGLREANRDRTCPTTIGSLKDAINYYRSKKGGTISGNQSLYDQMMNEDAFKASFDPESGTVIQGIKEKMIAAVDSGKSVKNDSNSRKAFKCATLGAYSLNIEYDFVPIKGLNNVQIHLFGSDLWDFAEAQCNGDIHQKARTFWRNLTHEVIPKMLAGDGKEYTITYDFNITVPITI</sequence>